<dbReference type="PANTHER" id="PTHR32282">
    <property type="entry name" value="BINDING PROTEIN TRANSPEPTIDASE, PUTATIVE-RELATED"/>
    <property type="match status" value="1"/>
</dbReference>
<evidence type="ECO:0000256" key="2">
    <source>
        <dbReference type="ARBA" id="ARBA00007090"/>
    </source>
</evidence>
<dbReference type="Pfam" id="PF00905">
    <property type="entry name" value="Transpeptidase"/>
    <property type="match status" value="1"/>
</dbReference>
<sequence length="788" mass="84511">MSRVAYSRWSTHHERLRQQALAGVVGRTAARQRPAVVGTRPVLSSPAARYRCPLPGGGGPAGSPAAHLPQCTRGVALSAAHGADLAALYRSTARLRGPLVLLASGDQSLRPAARRDTESGQRAHRLRRFHPDDAGGAAAPPPPPQPLRKTVTDTPRPAAGVALQQAGDPRTLSAAGPLWRPPGRGAGSQPQLSQKDASELTHAEAALLAVLPQAPSRLRPDRHAEPAEAARNKVLERLASQGIWSQAVVQQAKLERVYANSFRPPLLAPLLARRLRNRFPQQAVIRTTLDGELQAMVAELAKNYAQQQPPGVSVALLVVENRSAEVLAYVGSAGFLDDKRLGQVDMVRAIRSPGSTLKPFLYGMALDDGLIHSASLLSDAPRHRQAYRPANFHRGHEGPVNASRALQQSLNVPAVNLLEQLGPGSFANRLANAGLGLTIPGDGRPNPALILGGAGISLERLLQGYLAIANNGQTQPLHLLLGEPDTTRFLLSPGAAWIVRQILAETPRPDRLGGHRVRDETRLAWKTGTSYGFRDAWAVGVTPRYSLGVWLGRPDGTPVPGHYGALSAAPLLFRLANLQADGNEAWSSAPPSVAEVQICWPLGTLKQQQPEQHCHRNLTAWSLDGQIPPTPNQGLDSNPLKLWVSQDQGKRIASSCPGVEKQPLQLALWPPALEPWLPFRQTRLGQLPAADSRCPPASMIGAAGLQIISPNHQAELTQPGGDALPQIMLKSLGAQGKVSWYVNGEFLGRFPASQDIAYRFSQAGKNRILALDEQGNNDQVEVEILIGE</sequence>
<feature type="domain" description="Glycosyl transferase family 51" evidence="9">
    <location>
        <begin position="194"/>
        <end position="238"/>
    </location>
</feature>
<dbReference type="PANTHER" id="PTHR32282:SF15">
    <property type="entry name" value="PENICILLIN-BINDING PROTEIN 1C"/>
    <property type="match status" value="1"/>
</dbReference>
<dbReference type="GO" id="GO:0008658">
    <property type="term" value="F:penicillin binding"/>
    <property type="evidence" value="ECO:0007669"/>
    <property type="project" value="InterPro"/>
</dbReference>
<evidence type="ECO:0000256" key="7">
    <source>
        <dbReference type="SAM" id="MobiDB-lite"/>
    </source>
</evidence>
<dbReference type="GO" id="GO:0030288">
    <property type="term" value="C:outer membrane-bounded periplasmic space"/>
    <property type="evidence" value="ECO:0007669"/>
    <property type="project" value="TreeGrafter"/>
</dbReference>
<keyword evidence="5 11" id="KW-0808">Transferase</keyword>
<feature type="domain" description="Penicillin-binding C-terminal" evidence="10">
    <location>
        <begin position="702"/>
        <end position="782"/>
    </location>
</feature>
<name>G2DHN3_9GAMM</name>
<dbReference type="InterPro" id="IPR001264">
    <property type="entry name" value="Glyco_trans_51"/>
</dbReference>
<evidence type="ECO:0000259" key="9">
    <source>
        <dbReference type="Pfam" id="PF00912"/>
    </source>
</evidence>
<proteinExistence type="inferred from homology"/>
<organism evidence="11 12">
    <name type="scientific">endosymbiont of Riftia pachyptila</name>
    <name type="common">vent Ph05</name>
    <dbReference type="NCBI Taxonomy" id="1048808"/>
    <lineage>
        <taxon>Bacteria</taxon>
        <taxon>Pseudomonadati</taxon>
        <taxon>Pseudomonadota</taxon>
        <taxon>Gammaproteobacteria</taxon>
        <taxon>sulfur-oxidizing symbionts</taxon>
    </lineage>
</organism>
<evidence type="ECO:0000256" key="6">
    <source>
        <dbReference type="ARBA" id="ARBA00022801"/>
    </source>
</evidence>
<dbReference type="InterPro" id="IPR036950">
    <property type="entry name" value="PBP_transglycosylase"/>
</dbReference>
<dbReference type="EMBL" id="AFOC01000143">
    <property type="protein sequence ID" value="EGV49872.1"/>
    <property type="molecule type" value="Genomic_DNA"/>
</dbReference>
<evidence type="ECO:0000256" key="1">
    <source>
        <dbReference type="ARBA" id="ARBA00004752"/>
    </source>
</evidence>
<comment type="pathway">
    <text evidence="1">Cell wall biogenesis; peptidoglycan biosynthesis.</text>
</comment>
<dbReference type="InterPro" id="IPR050396">
    <property type="entry name" value="Glycosyltr_51/Transpeptidase"/>
</dbReference>
<dbReference type="InterPro" id="IPR009647">
    <property type="entry name" value="PBP_C"/>
</dbReference>
<keyword evidence="4 11" id="KW-0328">Glycosyltransferase</keyword>
<dbReference type="GO" id="GO:0008955">
    <property type="term" value="F:peptidoglycan glycosyltransferase activity"/>
    <property type="evidence" value="ECO:0007669"/>
    <property type="project" value="InterPro"/>
</dbReference>
<dbReference type="EC" id="2.4.2.-" evidence="11"/>
<keyword evidence="6" id="KW-0378">Hydrolase</keyword>
<dbReference type="AlphaFoldDB" id="G2DHN3"/>
<dbReference type="InterPro" id="IPR001460">
    <property type="entry name" value="PCN-bd_Tpept"/>
</dbReference>
<evidence type="ECO:0000313" key="11">
    <source>
        <dbReference type="EMBL" id="EGV49872.1"/>
    </source>
</evidence>
<dbReference type="Pfam" id="PF06832">
    <property type="entry name" value="BiPBP_C"/>
    <property type="match status" value="1"/>
</dbReference>
<accession>G2DHN3</accession>
<dbReference type="Gene3D" id="3.40.710.10">
    <property type="entry name" value="DD-peptidase/beta-lactamase superfamily"/>
    <property type="match status" value="1"/>
</dbReference>
<feature type="domain" description="Penicillin-binding protein transpeptidase" evidence="8">
    <location>
        <begin position="316"/>
        <end position="543"/>
    </location>
</feature>
<dbReference type="Gene3D" id="1.10.3810.10">
    <property type="entry name" value="Biosynthetic peptidoglycan transglycosylase-like"/>
    <property type="match status" value="1"/>
</dbReference>
<dbReference type="Pfam" id="PF00912">
    <property type="entry name" value="Transgly"/>
    <property type="match status" value="1"/>
</dbReference>
<protein>
    <submittedName>
        <fullName evidence="11">Penicillin-binding protein 1C</fullName>
        <ecNumber evidence="11">2.4.2.-</ecNumber>
    </submittedName>
</protein>
<feature type="region of interest" description="Disordered" evidence="7">
    <location>
        <begin position="130"/>
        <end position="196"/>
    </location>
</feature>
<dbReference type="PATRIC" id="fig|1048808.3.peg.3188"/>
<evidence type="ECO:0000256" key="4">
    <source>
        <dbReference type="ARBA" id="ARBA00022676"/>
    </source>
</evidence>
<dbReference type="InterPro" id="IPR011815">
    <property type="entry name" value="PBP_1c"/>
</dbReference>
<gene>
    <name evidence="11" type="primary">pbpC</name>
    <name evidence="11" type="ORF">Rifp1Sym_fl00030</name>
</gene>
<keyword evidence="12" id="KW-1185">Reference proteome</keyword>
<evidence type="ECO:0000256" key="5">
    <source>
        <dbReference type="ARBA" id="ARBA00022679"/>
    </source>
</evidence>
<dbReference type="SUPFAM" id="SSF56601">
    <property type="entry name" value="beta-lactamase/transpeptidase-like"/>
    <property type="match status" value="1"/>
</dbReference>
<reference evidence="11" key="1">
    <citation type="journal article" date="2011" name="ISME J.">
        <title>The endosymbionts of the deep-sea tubeworms Riftia pachyptila and Tevnia jerichonana share an identical physiology as revealed by proteogenomic analyses.</title>
        <authorList>
            <person name="Gardebrecht A."/>
            <person name="Markert S."/>
            <person name="Felbeck H."/>
            <person name="Thuermer A."/>
            <person name="Albrecht D."/>
            <person name="Wollherr A."/>
            <person name="Kabisch J."/>
            <person name="Lehmann R."/>
            <person name="Daniel R."/>
            <person name="Liesegang H."/>
            <person name="Hecker M."/>
            <person name="Sievert S.M."/>
            <person name="Schweder T."/>
        </authorList>
    </citation>
    <scope>NUCLEOTIDE SEQUENCE [LARGE SCALE GENOMIC DNA]</scope>
</reference>
<comment type="similarity">
    <text evidence="2">In the C-terminal section; belongs to the transpeptidase family.</text>
</comment>
<evidence type="ECO:0000256" key="3">
    <source>
        <dbReference type="ARBA" id="ARBA00007739"/>
    </source>
</evidence>
<dbReference type="GO" id="GO:0016787">
    <property type="term" value="F:hydrolase activity"/>
    <property type="evidence" value="ECO:0007669"/>
    <property type="project" value="UniProtKB-KW"/>
</dbReference>
<evidence type="ECO:0000259" key="8">
    <source>
        <dbReference type="Pfam" id="PF00905"/>
    </source>
</evidence>
<comment type="similarity">
    <text evidence="3">In the N-terminal section; belongs to the glycosyltransferase 51 family.</text>
</comment>
<evidence type="ECO:0000313" key="12">
    <source>
        <dbReference type="Proteomes" id="UP000004491"/>
    </source>
</evidence>
<dbReference type="NCBIfam" id="TIGR02073">
    <property type="entry name" value="PBP_1c"/>
    <property type="match status" value="1"/>
</dbReference>
<evidence type="ECO:0000259" key="10">
    <source>
        <dbReference type="Pfam" id="PF06832"/>
    </source>
</evidence>
<comment type="caution">
    <text evidence="11">The sequence shown here is derived from an EMBL/GenBank/DDBJ whole genome shotgun (WGS) entry which is preliminary data.</text>
</comment>
<dbReference type="InterPro" id="IPR012338">
    <property type="entry name" value="Beta-lactam/transpept-like"/>
</dbReference>
<dbReference type="GO" id="GO:0009252">
    <property type="term" value="P:peptidoglycan biosynthetic process"/>
    <property type="evidence" value="ECO:0007669"/>
    <property type="project" value="UniProtKB-UniPathway"/>
</dbReference>
<dbReference type="UniPathway" id="UPA00219"/>
<dbReference type="Proteomes" id="UP000004491">
    <property type="component" value="Unassembled WGS sequence"/>
</dbReference>